<keyword evidence="2 9" id="KW-0813">Transport</keyword>
<evidence type="ECO:0000313" key="12">
    <source>
        <dbReference type="Proteomes" id="UP000237655"/>
    </source>
</evidence>
<sequence>MLVRFCDAVTRLVEILLSIGFFLLIVTVAYQVIGRALLSLPAIWTLDLAQLLFTWLIFVGAAVALRRHAHYSVDILPERWTVITRPLAALGIVAAAVVIYVLVIPGWQLASLRSTAVIPSLGLSMFWLFLALPVSGALMALYTIEHAVIFATGGVPPETEAETE</sequence>
<dbReference type="EMBL" id="CP027665">
    <property type="protein sequence ID" value="AVO38653.1"/>
    <property type="molecule type" value="Genomic_DNA"/>
</dbReference>
<evidence type="ECO:0000256" key="3">
    <source>
        <dbReference type="ARBA" id="ARBA00022475"/>
    </source>
</evidence>
<dbReference type="PANTHER" id="PTHR35011">
    <property type="entry name" value="2,3-DIKETO-L-GULONATE TRAP TRANSPORTER SMALL PERMEASE PROTEIN YIAM"/>
    <property type="match status" value="1"/>
</dbReference>
<dbReference type="InterPro" id="IPR055348">
    <property type="entry name" value="DctQ"/>
</dbReference>
<dbReference type="KEGG" id="thas:C6Y53_13760"/>
<accession>A0A2S0MSJ3</accession>
<evidence type="ECO:0000313" key="11">
    <source>
        <dbReference type="EMBL" id="AVO38653.1"/>
    </source>
</evidence>
<dbReference type="GO" id="GO:0015740">
    <property type="term" value="P:C4-dicarboxylate transport"/>
    <property type="evidence" value="ECO:0007669"/>
    <property type="project" value="TreeGrafter"/>
</dbReference>
<gene>
    <name evidence="11" type="ORF">C6Y53_13760</name>
</gene>
<evidence type="ECO:0000256" key="8">
    <source>
        <dbReference type="ARBA" id="ARBA00038436"/>
    </source>
</evidence>
<keyword evidence="4 9" id="KW-0997">Cell inner membrane</keyword>
<dbReference type="PANTHER" id="PTHR35011:SF5">
    <property type="entry name" value="SIALIC ACID TRAP TRANSPORTER SMALL PERMEASE PROTEIN SIAQ"/>
    <property type="match status" value="1"/>
</dbReference>
<evidence type="ECO:0000256" key="9">
    <source>
        <dbReference type="RuleBase" id="RU369079"/>
    </source>
</evidence>
<dbReference type="InterPro" id="IPR007387">
    <property type="entry name" value="TRAP_DctQ"/>
</dbReference>
<evidence type="ECO:0000256" key="4">
    <source>
        <dbReference type="ARBA" id="ARBA00022519"/>
    </source>
</evidence>
<keyword evidence="7 9" id="KW-0472">Membrane</keyword>
<protein>
    <recommendedName>
        <fullName evidence="9">TRAP transporter small permease protein</fullName>
    </recommendedName>
</protein>
<proteinExistence type="inferred from homology"/>
<comment type="subcellular location">
    <subcellularLocation>
        <location evidence="1 9">Cell inner membrane</location>
        <topology evidence="1 9">Multi-pass membrane protein</topology>
    </subcellularLocation>
</comment>
<dbReference type="Pfam" id="PF04290">
    <property type="entry name" value="DctQ"/>
    <property type="match status" value="1"/>
</dbReference>
<keyword evidence="3" id="KW-1003">Cell membrane</keyword>
<reference evidence="12" key="1">
    <citation type="submission" date="2018-03" db="EMBL/GenBank/DDBJ databases">
        <title>Genomic analysis of the strain SH-1 isolated from shrimp intestine.</title>
        <authorList>
            <person name="Kim Y.-S."/>
            <person name="Kim S.-E."/>
            <person name="Kim K.-H."/>
        </authorList>
    </citation>
    <scope>NUCLEOTIDE SEQUENCE [LARGE SCALE GENOMIC DNA]</scope>
    <source>
        <strain evidence="12">SH-1</strain>
    </source>
</reference>
<dbReference type="RefSeq" id="WP_106472964.1">
    <property type="nucleotide sequence ID" value="NZ_CP027665.1"/>
</dbReference>
<name>A0A2S0MSJ3_9RHOB</name>
<keyword evidence="6 9" id="KW-1133">Transmembrane helix</keyword>
<organism evidence="11 12">
    <name type="scientific">Pukyongiella litopenaei</name>
    <dbReference type="NCBI Taxonomy" id="2605946"/>
    <lineage>
        <taxon>Bacteria</taxon>
        <taxon>Pseudomonadati</taxon>
        <taxon>Pseudomonadota</taxon>
        <taxon>Alphaproteobacteria</taxon>
        <taxon>Rhodobacterales</taxon>
        <taxon>Paracoccaceae</taxon>
        <taxon>Pukyongiella</taxon>
    </lineage>
</organism>
<dbReference type="Proteomes" id="UP000237655">
    <property type="component" value="Chromosome"/>
</dbReference>
<comment type="subunit">
    <text evidence="9">The complex comprises the extracytoplasmic solute receptor protein and the two transmembrane proteins.</text>
</comment>
<feature type="domain" description="Tripartite ATP-independent periplasmic transporters DctQ component" evidence="10">
    <location>
        <begin position="24"/>
        <end position="148"/>
    </location>
</feature>
<evidence type="ECO:0000256" key="5">
    <source>
        <dbReference type="ARBA" id="ARBA00022692"/>
    </source>
</evidence>
<feature type="transmembrane region" description="Helical" evidence="9">
    <location>
        <begin position="86"/>
        <end position="105"/>
    </location>
</feature>
<dbReference type="GO" id="GO:0005886">
    <property type="term" value="C:plasma membrane"/>
    <property type="evidence" value="ECO:0007669"/>
    <property type="project" value="UniProtKB-SubCell"/>
</dbReference>
<dbReference type="GO" id="GO:0022857">
    <property type="term" value="F:transmembrane transporter activity"/>
    <property type="evidence" value="ECO:0007669"/>
    <property type="project" value="UniProtKB-UniRule"/>
</dbReference>
<comment type="similarity">
    <text evidence="8 9">Belongs to the TRAP transporter small permease family.</text>
</comment>
<evidence type="ECO:0000259" key="10">
    <source>
        <dbReference type="Pfam" id="PF04290"/>
    </source>
</evidence>
<evidence type="ECO:0000256" key="6">
    <source>
        <dbReference type="ARBA" id="ARBA00022989"/>
    </source>
</evidence>
<evidence type="ECO:0000256" key="2">
    <source>
        <dbReference type="ARBA" id="ARBA00022448"/>
    </source>
</evidence>
<keyword evidence="12" id="KW-1185">Reference proteome</keyword>
<dbReference type="AlphaFoldDB" id="A0A2S0MSJ3"/>
<comment type="function">
    <text evidence="9">Part of the tripartite ATP-independent periplasmic (TRAP) transport system.</text>
</comment>
<feature type="transmembrane region" description="Helical" evidence="9">
    <location>
        <begin position="12"/>
        <end position="30"/>
    </location>
</feature>
<keyword evidence="5 9" id="KW-0812">Transmembrane</keyword>
<evidence type="ECO:0000256" key="7">
    <source>
        <dbReference type="ARBA" id="ARBA00023136"/>
    </source>
</evidence>
<feature type="transmembrane region" description="Helical" evidence="9">
    <location>
        <begin position="42"/>
        <end position="65"/>
    </location>
</feature>
<evidence type="ECO:0000256" key="1">
    <source>
        <dbReference type="ARBA" id="ARBA00004429"/>
    </source>
</evidence>
<feature type="transmembrane region" description="Helical" evidence="9">
    <location>
        <begin position="125"/>
        <end position="144"/>
    </location>
</feature>